<proteinExistence type="predicted"/>
<dbReference type="Proteomes" id="UP000183076">
    <property type="component" value="Unassembled WGS sequence"/>
</dbReference>
<evidence type="ECO:0000256" key="1">
    <source>
        <dbReference type="SAM" id="MobiDB-lite"/>
    </source>
</evidence>
<dbReference type="InterPro" id="IPR029052">
    <property type="entry name" value="Metallo-depent_PP-like"/>
</dbReference>
<feature type="domain" description="Calcineurin-like phosphoesterase" evidence="2">
    <location>
        <begin position="82"/>
        <end position="174"/>
    </location>
</feature>
<dbReference type="SUPFAM" id="SSF56300">
    <property type="entry name" value="Metallo-dependent phosphatases"/>
    <property type="match status" value="1"/>
</dbReference>
<organism evidence="3 4">
    <name type="scientific">Sulfitobacter pontiacus</name>
    <dbReference type="NCBI Taxonomy" id="60137"/>
    <lineage>
        <taxon>Bacteria</taxon>
        <taxon>Pseudomonadati</taxon>
        <taxon>Pseudomonadota</taxon>
        <taxon>Alphaproteobacteria</taxon>
        <taxon>Rhodobacterales</taxon>
        <taxon>Roseobacteraceae</taxon>
        <taxon>Sulfitobacter</taxon>
    </lineage>
</organism>
<reference evidence="4" key="1">
    <citation type="submission" date="2016-10" db="EMBL/GenBank/DDBJ databases">
        <authorList>
            <person name="Varghese N."/>
            <person name="Submissions S."/>
        </authorList>
    </citation>
    <scope>NUCLEOTIDE SEQUENCE [LARGE SCALE GENOMIC DNA]</scope>
    <source>
        <strain evidence="4">DSM 10014</strain>
    </source>
</reference>
<dbReference type="EMBL" id="FNNB01000004">
    <property type="protein sequence ID" value="SDW98738.1"/>
    <property type="molecule type" value="Genomic_DNA"/>
</dbReference>
<evidence type="ECO:0000259" key="2">
    <source>
        <dbReference type="Pfam" id="PF00149"/>
    </source>
</evidence>
<feature type="region of interest" description="Disordered" evidence="1">
    <location>
        <begin position="26"/>
        <end position="45"/>
    </location>
</feature>
<dbReference type="PANTHER" id="PTHR39323">
    <property type="entry name" value="BLR1149 PROTEIN"/>
    <property type="match status" value="1"/>
</dbReference>
<dbReference type="Gene3D" id="3.60.21.10">
    <property type="match status" value="1"/>
</dbReference>
<dbReference type="GO" id="GO:0016787">
    <property type="term" value="F:hydrolase activity"/>
    <property type="evidence" value="ECO:0007669"/>
    <property type="project" value="InterPro"/>
</dbReference>
<gene>
    <name evidence="3" type="ORF">SAMN04488041_10491</name>
</gene>
<dbReference type="NCBIfam" id="TIGR04123">
    <property type="entry name" value="P_estr_lig_assc"/>
    <property type="match status" value="1"/>
</dbReference>
<accession>A0A1H2Y1R0</accession>
<dbReference type="InterPro" id="IPR026336">
    <property type="entry name" value="PdeM-like"/>
</dbReference>
<evidence type="ECO:0000313" key="4">
    <source>
        <dbReference type="Proteomes" id="UP000183076"/>
    </source>
</evidence>
<dbReference type="InterPro" id="IPR004843">
    <property type="entry name" value="Calcineurin-like_PHP"/>
</dbReference>
<evidence type="ECO:0000313" key="3">
    <source>
        <dbReference type="EMBL" id="SDW98738.1"/>
    </source>
</evidence>
<name>A0A1H2Y1R0_9RHOB</name>
<sequence length="273" mass="29771">MTAKGEDAPTPLGIRRGRLPLHPFLNTPAPRHRRVHRPAPLAPAGKLGDERSMNIGYEFDFCGARLTALGSGALWWADHGLLCVSDLHLGKAERIARRGGTALPPYETMDTLTRLAAALDRVPARVVMCLGDSFDDLHAAHALPEPARLTLARLQAGRQWLWVEGNHDPGPVELGGEHLAELVIGPLQFRHIAQESAQAEVSGHYHPKARLRLRGRSVTRPTFLYDDRRLIMPAFGTYTGGLYSDAPVLQALMGPQACAILTGPQPTAIPMPR</sequence>
<dbReference type="STRING" id="60137.SAMN04488041_10491"/>
<dbReference type="Pfam" id="PF00149">
    <property type="entry name" value="Metallophos"/>
    <property type="match status" value="1"/>
</dbReference>
<dbReference type="PANTHER" id="PTHR39323:SF1">
    <property type="entry name" value="BLR1149 PROTEIN"/>
    <property type="match status" value="1"/>
</dbReference>
<protein>
    <submittedName>
        <fullName evidence="3">Putative phosphoesterase</fullName>
    </submittedName>
</protein>
<dbReference type="AlphaFoldDB" id="A0A1H2Y1R0"/>